<evidence type="ECO:0000313" key="3">
    <source>
        <dbReference type="Proteomes" id="UP000070544"/>
    </source>
</evidence>
<dbReference type="CDD" id="cd08276">
    <property type="entry name" value="MDR7"/>
    <property type="match status" value="1"/>
</dbReference>
<dbReference type="InterPro" id="IPR020843">
    <property type="entry name" value="ER"/>
</dbReference>
<keyword evidence="3" id="KW-1185">Reference proteome</keyword>
<dbReference type="InterPro" id="IPR011032">
    <property type="entry name" value="GroES-like_sf"/>
</dbReference>
<dbReference type="Pfam" id="PF08240">
    <property type="entry name" value="ADH_N"/>
    <property type="match status" value="1"/>
</dbReference>
<dbReference type="Gene3D" id="3.40.50.720">
    <property type="entry name" value="NAD(P)-binding Rossmann-like Domain"/>
    <property type="match status" value="1"/>
</dbReference>
<feature type="domain" description="Enoyl reductase (ER)" evidence="1">
    <location>
        <begin position="9"/>
        <end position="351"/>
    </location>
</feature>
<accession>A0A138ZYK2</accession>
<dbReference type="Gene3D" id="3.90.180.10">
    <property type="entry name" value="Medium-chain alcohol dehydrogenases, catalytic domain"/>
    <property type="match status" value="1"/>
</dbReference>
<dbReference type="InterPro" id="IPR013149">
    <property type="entry name" value="ADH-like_C"/>
</dbReference>
<protein>
    <submittedName>
        <fullName evidence="2">NAD(P)-binding protein</fullName>
    </submittedName>
</protein>
<dbReference type="SUPFAM" id="SSF50129">
    <property type="entry name" value="GroES-like"/>
    <property type="match status" value="1"/>
</dbReference>
<dbReference type="SMART" id="SM00829">
    <property type="entry name" value="PKS_ER"/>
    <property type="match status" value="1"/>
</dbReference>
<organism evidence="2 3">
    <name type="scientific">Gonapodya prolifera (strain JEL478)</name>
    <name type="common">Monoblepharis prolifera</name>
    <dbReference type="NCBI Taxonomy" id="1344416"/>
    <lineage>
        <taxon>Eukaryota</taxon>
        <taxon>Fungi</taxon>
        <taxon>Fungi incertae sedis</taxon>
        <taxon>Chytridiomycota</taxon>
        <taxon>Chytridiomycota incertae sedis</taxon>
        <taxon>Monoblepharidomycetes</taxon>
        <taxon>Monoblepharidales</taxon>
        <taxon>Gonapodyaceae</taxon>
        <taxon>Gonapodya</taxon>
    </lineage>
</organism>
<dbReference type="PANTHER" id="PTHR45033:SF3">
    <property type="entry name" value="DEHYDROGENASE, PUTATIVE (AFU_ORTHOLOGUE AFUA_2G13270)-RELATED"/>
    <property type="match status" value="1"/>
</dbReference>
<evidence type="ECO:0000313" key="2">
    <source>
        <dbReference type="EMBL" id="KXS09579.1"/>
    </source>
</evidence>
<dbReference type="OrthoDB" id="449487at2759"/>
<dbReference type="EMBL" id="KQ965858">
    <property type="protein sequence ID" value="KXS09579.1"/>
    <property type="molecule type" value="Genomic_DNA"/>
</dbReference>
<dbReference type="OMA" id="CGSAITY"/>
<reference evidence="2 3" key="1">
    <citation type="journal article" date="2015" name="Genome Biol. Evol.">
        <title>Phylogenomic analyses indicate that early fungi evolved digesting cell walls of algal ancestors of land plants.</title>
        <authorList>
            <person name="Chang Y."/>
            <person name="Wang S."/>
            <person name="Sekimoto S."/>
            <person name="Aerts A.L."/>
            <person name="Choi C."/>
            <person name="Clum A."/>
            <person name="LaButti K.M."/>
            <person name="Lindquist E.A."/>
            <person name="Yee Ngan C."/>
            <person name="Ohm R.A."/>
            <person name="Salamov A.A."/>
            <person name="Grigoriev I.V."/>
            <person name="Spatafora J.W."/>
            <person name="Berbee M.L."/>
        </authorList>
    </citation>
    <scope>NUCLEOTIDE SEQUENCE [LARGE SCALE GENOMIC DNA]</scope>
    <source>
        <strain evidence="2 3">JEL478</strain>
    </source>
</reference>
<dbReference type="PANTHER" id="PTHR45033">
    <property type="match status" value="1"/>
</dbReference>
<dbReference type="InterPro" id="IPR052711">
    <property type="entry name" value="Zinc_ADH-like"/>
</dbReference>
<name>A0A138ZYK2_GONPJ</name>
<dbReference type="AlphaFoldDB" id="A0A138ZYK2"/>
<gene>
    <name evidence="2" type="ORF">M427DRAFT_63872</name>
</gene>
<dbReference type="GO" id="GO:0016491">
    <property type="term" value="F:oxidoreductase activity"/>
    <property type="evidence" value="ECO:0007669"/>
    <property type="project" value="InterPro"/>
</dbReference>
<proteinExistence type="predicted"/>
<dbReference type="SUPFAM" id="SSF51735">
    <property type="entry name" value="NAD(P)-binding Rossmann-fold domains"/>
    <property type="match status" value="1"/>
</dbReference>
<dbReference type="InterPro" id="IPR013154">
    <property type="entry name" value="ADH-like_N"/>
</dbReference>
<evidence type="ECO:0000259" key="1">
    <source>
        <dbReference type="SMART" id="SM00829"/>
    </source>
</evidence>
<dbReference type="Proteomes" id="UP000070544">
    <property type="component" value="Unassembled WGS sequence"/>
</dbReference>
<sequence>MRAIVLRPNTADPAYANAPLEEVPKPELVGDRDVLVRLGAAALNHRDVWIRHGAYPTPGHGSILAADGAGIVEDVKHAEDEGLIGNQVLINCSINWDSAPEGPEIPEKYGLLGYAPLPGTLAEYIAIDRKYIHAIPEHLSVLEGAAIPLASLTAWRALFSRGEAKAGDRVLITGIGGGVALFALQFAVAAGIEVYVTSSSDAKIAKAVELGAKGGVNYREATWPVALKELLKKNRPDSKPEIDTIVDGAASGVDAMISTLRLGGRVVNYGVTSSRTDPSSAKAPSYAQIFFRQADWRGTTMGSAREFRDCLAFIEKHKLKPIIADVFQGLENAEKAFEKMKNGSQFGKLVVQIAPSQ</sequence>
<dbReference type="InterPro" id="IPR036291">
    <property type="entry name" value="NAD(P)-bd_dom_sf"/>
</dbReference>
<dbReference type="STRING" id="1344416.A0A138ZYK2"/>
<dbReference type="Pfam" id="PF00107">
    <property type="entry name" value="ADH_zinc_N"/>
    <property type="match status" value="1"/>
</dbReference>